<sequence length="312" mass="33230">MPLRKSDGPRKSEAAGSTSQATTASSANANESDPSSTIAAVTEASTVETAGSKSINEGTPTATATSTSTRKGKEMSSTTDHDKTTIEDLALPKSIITRLAKGVLPANTQIQANAILAMSKSATLFISYLASHANEITLNANKKTIMPADVFRALDEIEFDFLKEPLEAEFAKFNAIQTDKRNAYRQKSRTSTTTKPTSNDDTDMAGADSSIMADTTTASATATYDGEDSAPRSKKARVAADAEETEAEDAEMDEHDAVDEDDEDDEDDDENADEVDEEEGGEADSGDDTQDALEEQLGRDERDEALDGDESD</sequence>
<evidence type="ECO:0000313" key="1">
    <source>
        <dbReference type="EMBL" id="KAJ2979489.1"/>
    </source>
</evidence>
<name>A0ACC1NKR1_9HYPO</name>
<accession>A0ACC1NKR1</accession>
<gene>
    <name evidence="1" type="ORF">NQ176_g3224</name>
</gene>
<proteinExistence type="predicted"/>
<comment type="caution">
    <text evidence="1">The sequence shown here is derived from an EMBL/GenBank/DDBJ whole genome shotgun (WGS) entry which is preliminary data.</text>
</comment>
<keyword evidence="2" id="KW-1185">Reference proteome</keyword>
<reference evidence="1" key="1">
    <citation type="submission" date="2022-08" db="EMBL/GenBank/DDBJ databases">
        <title>Genome Sequence of Lecanicillium fungicola.</title>
        <authorList>
            <person name="Buettner E."/>
        </authorList>
    </citation>
    <scope>NUCLEOTIDE SEQUENCE</scope>
    <source>
        <strain evidence="1">Babe33</strain>
    </source>
</reference>
<dbReference type="Proteomes" id="UP001143910">
    <property type="component" value="Unassembled WGS sequence"/>
</dbReference>
<protein>
    <submittedName>
        <fullName evidence="1">Uncharacterized protein</fullName>
    </submittedName>
</protein>
<evidence type="ECO:0000313" key="2">
    <source>
        <dbReference type="Proteomes" id="UP001143910"/>
    </source>
</evidence>
<dbReference type="EMBL" id="JANJQO010000279">
    <property type="protein sequence ID" value="KAJ2979489.1"/>
    <property type="molecule type" value="Genomic_DNA"/>
</dbReference>
<organism evidence="1 2">
    <name type="scientific">Zarea fungicola</name>
    <dbReference type="NCBI Taxonomy" id="93591"/>
    <lineage>
        <taxon>Eukaryota</taxon>
        <taxon>Fungi</taxon>
        <taxon>Dikarya</taxon>
        <taxon>Ascomycota</taxon>
        <taxon>Pezizomycotina</taxon>
        <taxon>Sordariomycetes</taxon>
        <taxon>Hypocreomycetidae</taxon>
        <taxon>Hypocreales</taxon>
        <taxon>Cordycipitaceae</taxon>
        <taxon>Zarea</taxon>
    </lineage>
</organism>